<gene>
    <name evidence="8" type="ORF">KIH39_10785</name>
</gene>
<dbReference type="GO" id="GO:0005886">
    <property type="term" value="C:plasma membrane"/>
    <property type="evidence" value="ECO:0007669"/>
    <property type="project" value="UniProtKB-SubCell"/>
</dbReference>
<evidence type="ECO:0000313" key="8">
    <source>
        <dbReference type="EMBL" id="QVL34363.1"/>
    </source>
</evidence>
<feature type="transmembrane region" description="Helical" evidence="6">
    <location>
        <begin position="476"/>
        <end position="498"/>
    </location>
</feature>
<keyword evidence="4 6" id="KW-1133">Transmembrane helix</keyword>
<dbReference type="EMBL" id="CP074694">
    <property type="protein sequence ID" value="QVL34363.1"/>
    <property type="molecule type" value="Genomic_DNA"/>
</dbReference>
<protein>
    <submittedName>
        <fullName evidence="8">ABC transporter permease</fullName>
    </submittedName>
</protein>
<evidence type="ECO:0000256" key="5">
    <source>
        <dbReference type="ARBA" id="ARBA00023136"/>
    </source>
</evidence>
<feature type="transmembrane region" description="Helical" evidence="6">
    <location>
        <begin position="66"/>
        <end position="89"/>
    </location>
</feature>
<evidence type="ECO:0000256" key="2">
    <source>
        <dbReference type="ARBA" id="ARBA00022475"/>
    </source>
</evidence>
<feature type="transmembrane region" description="Helical" evidence="6">
    <location>
        <begin position="20"/>
        <end position="45"/>
    </location>
</feature>
<dbReference type="Pfam" id="PF02687">
    <property type="entry name" value="FtsX"/>
    <property type="match status" value="1"/>
</dbReference>
<reference evidence="8" key="1">
    <citation type="submission" date="2021-05" db="EMBL/GenBank/DDBJ databases">
        <title>Complete genome sequence of the cellulolytic planctomycete Telmatocola sphagniphila SP2T and characterization of the first cellulase from planctomycetes.</title>
        <authorList>
            <person name="Rakitin A.L."/>
            <person name="Beletsky A.V."/>
            <person name="Naumoff D.G."/>
            <person name="Kulichevskaya I.S."/>
            <person name="Mardanov A.V."/>
            <person name="Ravin N.V."/>
            <person name="Dedysh S.N."/>
        </authorList>
    </citation>
    <scope>NUCLEOTIDE SEQUENCE</scope>
    <source>
        <strain evidence="8">SP2T</strain>
    </source>
</reference>
<organism evidence="8 9">
    <name type="scientific">Telmatocola sphagniphila</name>
    <dbReference type="NCBI Taxonomy" id="1123043"/>
    <lineage>
        <taxon>Bacteria</taxon>
        <taxon>Pseudomonadati</taxon>
        <taxon>Planctomycetota</taxon>
        <taxon>Planctomycetia</taxon>
        <taxon>Gemmatales</taxon>
        <taxon>Gemmataceae</taxon>
    </lineage>
</organism>
<dbReference type="RefSeq" id="WP_213499333.1">
    <property type="nucleotide sequence ID" value="NZ_CP074694.1"/>
</dbReference>
<dbReference type="InterPro" id="IPR003838">
    <property type="entry name" value="ABC3_permease_C"/>
</dbReference>
<evidence type="ECO:0000256" key="3">
    <source>
        <dbReference type="ARBA" id="ARBA00022692"/>
    </source>
</evidence>
<proteinExistence type="predicted"/>
<sequence length="604" mass="67492">MMPYPEFTFFEGMLILFKFLMLVVLLALLAAVVTMPLFFAIVTYISKWLGAREGMDRTTGSIFSRTCNFLIWIAVPLLSLSGTVFLLGYSGGLDAFNSTHPQKSVANPRPIKREFVNKFEDLTRNLTGQAELISQANSKQELTPDEELEKIGAENSLKMMRSAIVFFIYQIGPIPLIVILAAVIFGRRKLQLIVRSLNRNPLRTSLMYVAIFVLSSVLALVWTVLSFIDEVTTEQEGTLKAIITERYQIPSQLKPTHVRELWRLVEQLPPENRPQNGDDDLMTWAFLAGTLDPKNKTAQNSFFLFCMEPRKVLTMLDGLEDLTQEQRKMLEKAAAAMEENKKGVVIGLEKLTQLGKRVGDRIQLTGLNYTDLVFDMEIVGTFPGGTRYDQSAVMNRDYLYQALDRYKGEKGKEHPMADKCLNLIWLRLPNKQAFDQLAELVDASGRFSPSIKIETSSSGISTFLDAYKEILWGLRWILAPVLMGTMILIIAVAISISVRERRTEMAVLKVLGYQPGTIMLFVLGEAIFIGMLSGFLAMCLIAVLVNVGMGGVNLKIAFFGRFFVPNAALWWGPALGTFASLVGSIIPALSARSVKVTDVFSRVA</sequence>
<dbReference type="PANTHER" id="PTHR43738:SF3">
    <property type="entry name" value="ABC TRANSPORTER PERMEASE"/>
    <property type="match status" value="1"/>
</dbReference>
<keyword evidence="9" id="KW-1185">Reference proteome</keyword>
<accession>A0A8E6B9L3</accession>
<dbReference type="PANTHER" id="PTHR43738">
    <property type="entry name" value="ABC TRANSPORTER, MEMBRANE PROTEIN"/>
    <property type="match status" value="1"/>
</dbReference>
<evidence type="ECO:0000256" key="4">
    <source>
        <dbReference type="ARBA" id="ARBA00022989"/>
    </source>
</evidence>
<name>A0A8E6B9L3_9BACT</name>
<feature type="transmembrane region" description="Helical" evidence="6">
    <location>
        <begin position="163"/>
        <end position="185"/>
    </location>
</feature>
<feature type="transmembrane region" description="Helical" evidence="6">
    <location>
        <begin position="518"/>
        <end position="548"/>
    </location>
</feature>
<evidence type="ECO:0000313" key="9">
    <source>
        <dbReference type="Proteomes" id="UP000676194"/>
    </source>
</evidence>
<evidence type="ECO:0000259" key="7">
    <source>
        <dbReference type="Pfam" id="PF02687"/>
    </source>
</evidence>
<dbReference type="InterPro" id="IPR051125">
    <property type="entry name" value="ABC-4/HrtB_transporter"/>
</dbReference>
<evidence type="ECO:0000256" key="1">
    <source>
        <dbReference type="ARBA" id="ARBA00004651"/>
    </source>
</evidence>
<feature type="domain" description="ABC3 transporter permease C-terminal" evidence="7">
    <location>
        <begin position="481"/>
        <end position="593"/>
    </location>
</feature>
<dbReference type="AlphaFoldDB" id="A0A8E6B9L3"/>
<evidence type="ECO:0000256" key="6">
    <source>
        <dbReference type="SAM" id="Phobius"/>
    </source>
</evidence>
<keyword evidence="3 6" id="KW-0812">Transmembrane</keyword>
<comment type="subcellular location">
    <subcellularLocation>
        <location evidence="1">Cell membrane</location>
        <topology evidence="1">Multi-pass membrane protein</topology>
    </subcellularLocation>
</comment>
<feature type="transmembrane region" description="Helical" evidence="6">
    <location>
        <begin position="206"/>
        <end position="228"/>
    </location>
</feature>
<feature type="transmembrane region" description="Helical" evidence="6">
    <location>
        <begin position="568"/>
        <end position="589"/>
    </location>
</feature>
<keyword evidence="2" id="KW-1003">Cell membrane</keyword>
<keyword evidence="5 6" id="KW-0472">Membrane</keyword>
<dbReference type="KEGG" id="tsph:KIH39_10785"/>
<dbReference type="Proteomes" id="UP000676194">
    <property type="component" value="Chromosome"/>
</dbReference>